<dbReference type="AlphaFoldDB" id="I5AQS8"/>
<dbReference type="InterPro" id="IPR037198">
    <property type="entry name" value="MutL_C_sf"/>
</dbReference>
<evidence type="ECO:0000259" key="6">
    <source>
        <dbReference type="SMART" id="SM00853"/>
    </source>
</evidence>
<dbReference type="CDD" id="cd16926">
    <property type="entry name" value="HATPase_MutL-MLH-PMS-like"/>
    <property type="match status" value="1"/>
</dbReference>
<keyword evidence="2 4" id="KW-0227">DNA damage</keyword>
<feature type="domain" description="MutL C-terminal dimerisation" evidence="6">
    <location>
        <begin position="587"/>
        <end position="728"/>
    </location>
</feature>
<dbReference type="EMBL" id="CM001487">
    <property type="protein sequence ID" value="EIM56151.1"/>
    <property type="molecule type" value="Genomic_DNA"/>
</dbReference>
<dbReference type="GO" id="GO:0032300">
    <property type="term" value="C:mismatch repair complex"/>
    <property type="evidence" value="ECO:0007669"/>
    <property type="project" value="InterPro"/>
</dbReference>
<comment type="similarity">
    <text evidence="1 4">Belongs to the DNA mismatch repair MutL/HexB family.</text>
</comment>
<proteinExistence type="inferred from homology"/>
<dbReference type="Pfam" id="PF13589">
    <property type="entry name" value="HATPase_c_3"/>
    <property type="match status" value="1"/>
</dbReference>
<evidence type="ECO:0000256" key="1">
    <source>
        <dbReference type="ARBA" id="ARBA00006082"/>
    </source>
</evidence>
<dbReference type="STRING" id="633697.EubceDRAFT1_0291"/>
<feature type="domain" description="DNA mismatch repair protein S5" evidence="7">
    <location>
        <begin position="209"/>
        <end position="327"/>
    </location>
</feature>
<evidence type="ECO:0000256" key="5">
    <source>
        <dbReference type="SAM" id="MobiDB-lite"/>
    </source>
</evidence>
<dbReference type="InterPro" id="IPR014721">
    <property type="entry name" value="Ribsml_uS5_D2-typ_fold_subgr"/>
</dbReference>
<reference evidence="8 9" key="2">
    <citation type="submission" date="2012-02" db="EMBL/GenBank/DDBJ databases">
        <title>Improved High-Quality Draft sequence of Eubacterium cellulosolvens 6.</title>
        <authorList>
            <consortium name="US DOE Joint Genome Institute"/>
            <person name="Lucas S."/>
            <person name="Han J."/>
            <person name="Lapidus A."/>
            <person name="Cheng J.-F."/>
            <person name="Goodwin L."/>
            <person name="Pitluck S."/>
            <person name="Peters L."/>
            <person name="Mikhailova N."/>
            <person name="Gu W."/>
            <person name="Detter J.C."/>
            <person name="Han C."/>
            <person name="Tapia R."/>
            <person name="Land M."/>
            <person name="Hauser L."/>
            <person name="Kyrpides N."/>
            <person name="Ivanova N."/>
            <person name="Pagani I."/>
            <person name="Johnson E."/>
            <person name="Mukhopadhyay B."/>
            <person name="Anderson I."/>
            <person name="Woyke T."/>
        </authorList>
    </citation>
    <scope>NUCLEOTIDE SEQUENCE [LARGE SCALE GENOMIC DNA]</scope>
    <source>
        <strain evidence="8 9">6</strain>
    </source>
</reference>
<dbReference type="Gene3D" id="3.30.230.10">
    <property type="match status" value="1"/>
</dbReference>
<dbReference type="HOGENOM" id="CLU_004131_4_1_9"/>
<dbReference type="Gene3D" id="3.30.1370.100">
    <property type="entry name" value="MutL, C-terminal domain, regulatory subdomain"/>
    <property type="match status" value="1"/>
</dbReference>
<dbReference type="Pfam" id="PF01119">
    <property type="entry name" value="DNA_mis_repair"/>
    <property type="match status" value="1"/>
</dbReference>
<feature type="compositionally biased region" description="Basic and acidic residues" evidence="5">
    <location>
        <begin position="337"/>
        <end position="354"/>
    </location>
</feature>
<dbReference type="CDD" id="cd00782">
    <property type="entry name" value="MutL_Trans"/>
    <property type="match status" value="1"/>
</dbReference>
<dbReference type="OrthoDB" id="9763467at2"/>
<keyword evidence="3 4" id="KW-0234">DNA repair</keyword>
<dbReference type="SUPFAM" id="SSF118116">
    <property type="entry name" value="DNA mismatch repair protein MutL"/>
    <property type="match status" value="1"/>
</dbReference>
<dbReference type="GO" id="GO:0030983">
    <property type="term" value="F:mismatched DNA binding"/>
    <property type="evidence" value="ECO:0007669"/>
    <property type="project" value="InterPro"/>
</dbReference>
<dbReference type="InterPro" id="IPR036890">
    <property type="entry name" value="HATPase_C_sf"/>
</dbReference>
<evidence type="ECO:0000313" key="9">
    <source>
        <dbReference type="Proteomes" id="UP000005753"/>
    </source>
</evidence>
<dbReference type="InterPro" id="IPR014762">
    <property type="entry name" value="DNA_mismatch_repair_CS"/>
</dbReference>
<protein>
    <recommendedName>
        <fullName evidence="4">DNA mismatch repair protein MutL</fullName>
    </recommendedName>
</protein>
<dbReference type="InterPro" id="IPR042121">
    <property type="entry name" value="MutL_C_regsub"/>
</dbReference>
<feature type="compositionally biased region" description="Low complexity" evidence="5">
    <location>
        <begin position="495"/>
        <end position="509"/>
    </location>
</feature>
<feature type="compositionally biased region" description="Basic and acidic residues" evidence="5">
    <location>
        <begin position="410"/>
        <end position="422"/>
    </location>
</feature>
<dbReference type="GO" id="GO:0005524">
    <property type="term" value="F:ATP binding"/>
    <property type="evidence" value="ECO:0007669"/>
    <property type="project" value="InterPro"/>
</dbReference>
<evidence type="ECO:0000256" key="3">
    <source>
        <dbReference type="ARBA" id="ARBA00023204"/>
    </source>
</evidence>
<dbReference type="InterPro" id="IPR014790">
    <property type="entry name" value="MutL_C"/>
</dbReference>
<dbReference type="SMART" id="SM00853">
    <property type="entry name" value="MutL_C"/>
    <property type="match status" value="1"/>
</dbReference>
<feature type="region of interest" description="Disordered" evidence="5">
    <location>
        <begin position="337"/>
        <end position="545"/>
    </location>
</feature>
<dbReference type="eggNOG" id="COG0323">
    <property type="taxonomic scope" value="Bacteria"/>
</dbReference>
<sequence>MRSIELLDKQTIDQIAAGEVVERPASVIKELTENAIDAGATAVTIEIRDGGTTFMRITDNGAGIPADQVKKAFLRHATSKIRKAEDLVNIASLGFRGEALSSISAVAQVECITKTPEALTGIRYCIEGGVEKEYEEIGAPGGTTFIIRNLFFNTPARAKFLKAPVTEGNHVSSFVEELALSHPEISFKFIQNGQNKLYTSGNGNLKEIVYQIFGRDLTRELVAVDARTELMHVHGFIGNPNVARGNRTFENYFINGRYVKNKVIAKAIEDAYHGFLMQHKYPFTLLYLDIVSEKVDVNVHPQKLEVRISDQEGVYHQLCLTIQNALMNRERIPEVPLGREHADASRQKEAERIRQMNRNVPEPFERRHRENVNVGGKFGEQQVTGRIPSGLPRTGNASASVEQPASPLDALRRRNEEPEKKQISASPLDDLHRRNEKPEKEQISASPLDALRQRNAEAANGATQTTPPDALCKKESVSEDSLIPEIPESPLDVLSSNENGSSETGGEAAAEIRTEDHSEIAKEVSSASVASYEQESEQTVESVREADAAYTVDKIAEQKRAGTKPEQLNLFEEDKVLSEQARQMFRLIGQVFDTYWMIEYKDSLYIIDQHAAHEKVNYERMMKAYREKTIHSQMLYPSIVLDLSRREAQLLESNLKTFEDLGFEVESFGGNSFKINAVPANLYSVASDELFMQILAELESLGEVSPKLIPEKLASMSCKAAVKGNNRLSVEEANALIDELLTLENPYNCPHGRPTIISMTRYEMDKKFKRIV</sequence>
<dbReference type="SUPFAM" id="SSF55874">
    <property type="entry name" value="ATPase domain of HSP90 chaperone/DNA topoisomerase II/histidine kinase"/>
    <property type="match status" value="1"/>
</dbReference>
<dbReference type="GO" id="GO:0140664">
    <property type="term" value="F:ATP-dependent DNA damage sensor activity"/>
    <property type="evidence" value="ECO:0007669"/>
    <property type="project" value="InterPro"/>
</dbReference>
<organism evidence="8 9">
    <name type="scientific">Eubacterium cellulosolvens (strain ATCC 43171 / JCM 9499 / 6)</name>
    <name type="common">Cillobacterium cellulosolvens</name>
    <dbReference type="NCBI Taxonomy" id="633697"/>
    <lineage>
        <taxon>Bacteria</taxon>
        <taxon>Bacillati</taxon>
        <taxon>Bacillota</taxon>
        <taxon>Clostridia</taxon>
        <taxon>Eubacteriales</taxon>
        <taxon>Eubacteriaceae</taxon>
        <taxon>Eubacterium</taxon>
    </lineage>
</organism>
<evidence type="ECO:0000256" key="4">
    <source>
        <dbReference type="HAMAP-Rule" id="MF_00149"/>
    </source>
</evidence>
<dbReference type="InterPro" id="IPR020568">
    <property type="entry name" value="Ribosomal_Su5_D2-typ_SF"/>
</dbReference>
<dbReference type="InterPro" id="IPR042120">
    <property type="entry name" value="MutL_C_dimsub"/>
</dbReference>
<dbReference type="GO" id="GO:0016887">
    <property type="term" value="F:ATP hydrolysis activity"/>
    <property type="evidence" value="ECO:0007669"/>
    <property type="project" value="InterPro"/>
</dbReference>
<dbReference type="PROSITE" id="PS00058">
    <property type="entry name" value="DNA_MISMATCH_REPAIR_1"/>
    <property type="match status" value="1"/>
</dbReference>
<reference evidence="8 9" key="1">
    <citation type="submission" date="2010-08" db="EMBL/GenBank/DDBJ databases">
        <authorList>
            <consortium name="US DOE Joint Genome Institute (JGI-PGF)"/>
            <person name="Lucas S."/>
            <person name="Copeland A."/>
            <person name="Lapidus A."/>
            <person name="Cheng J.-F."/>
            <person name="Bruce D."/>
            <person name="Goodwin L."/>
            <person name="Pitluck S."/>
            <person name="Land M.L."/>
            <person name="Hauser L."/>
            <person name="Chang Y.-J."/>
            <person name="Anderson I.J."/>
            <person name="Johnson E."/>
            <person name="Mulhopadhyay B."/>
            <person name="Kyrpides N."/>
            <person name="Woyke T.J."/>
        </authorList>
    </citation>
    <scope>NUCLEOTIDE SEQUENCE [LARGE SCALE GENOMIC DNA]</scope>
    <source>
        <strain evidence="8 9">6</strain>
    </source>
</reference>
<dbReference type="PANTHER" id="PTHR10073">
    <property type="entry name" value="DNA MISMATCH REPAIR PROTEIN MLH, PMS, MUTL"/>
    <property type="match status" value="1"/>
</dbReference>
<dbReference type="FunFam" id="3.30.565.10:FF:000003">
    <property type="entry name" value="DNA mismatch repair endonuclease MutL"/>
    <property type="match status" value="1"/>
</dbReference>
<dbReference type="Pfam" id="PF08676">
    <property type="entry name" value="MutL_C"/>
    <property type="match status" value="1"/>
</dbReference>
<feature type="compositionally biased region" description="Polar residues" evidence="5">
    <location>
        <begin position="525"/>
        <end position="541"/>
    </location>
</feature>
<dbReference type="Proteomes" id="UP000005753">
    <property type="component" value="Chromosome"/>
</dbReference>
<feature type="compositionally biased region" description="Basic and acidic residues" evidence="5">
    <location>
        <begin position="429"/>
        <end position="442"/>
    </location>
</feature>
<dbReference type="InterPro" id="IPR020667">
    <property type="entry name" value="DNA_mismatch_repair_MutL"/>
</dbReference>
<dbReference type="SMART" id="SM01340">
    <property type="entry name" value="DNA_mis_repair"/>
    <property type="match status" value="1"/>
</dbReference>
<name>I5AQS8_EUBC6</name>
<dbReference type="Gene3D" id="3.30.565.10">
    <property type="entry name" value="Histidine kinase-like ATPase, C-terminal domain"/>
    <property type="match status" value="1"/>
</dbReference>
<dbReference type="HAMAP" id="MF_00149">
    <property type="entry name" value="DNA_mis_repair"/>
    <property type="match status" value="1"/>
</dbReference>
<dbReference type="InterPro" id="IPR002099">
    <property type="entry name" value="MutL/Mlh/PMS"/>
</dbReference>
<dbReference type="SUPFAM" id="SSF54211">
    <property type="entry name" value="Ribosomal protein S5 domain 2-like"/>
    <property type="match status" value="1"/>
</dbReference>
<evidence type="ECO:0000259" key="7">
    <source>
        <dbReference type="SMART" id="SM01340"/>
    </source>
</evidence>
<dbReference type="NCBIfam" id="TIGR00585">
    <property type="entry name" value="mutl"/>
    <property type="match status" value="1"/>
</dbReference>
<keyword evidence="9" id="KW-1185">Reference proteome</keyword>
<dbReference type="InterPro" id="IPR013507">
    <property type="entry name" value="DNA_mismatch_S5_2-like"/>
</dbReference>
<dbReference type="GO" id="GO:0006298">
    <property type="term" value="P:mismatch repair"/>
    <property type="evidence" value="ECO:0007669"/>
    <property type="project" value="UniProtKB-UniRule"/>
</dbReference>
<dbReference type="InterPro" id="IPR038973">
    <property type="entry name" value="MutL/Mlh/Pms-like"/>
</dbReference>
<dbReference type="Gene3D" id="3.30.1540.20">
    <property type="entry name" value="MutL, C-terminal domain, dimerisation subdomain"/>
    <property type="match status" value="1"/>
</dbReference>
<comment type="function">
    <text evidence="4">This protein is involved in the repair of mismatches in DNA. It is required for dam-dependent methyl-directed DNA mismatch repair. May act as a 'molecular matchmaker', a protein that promotes the formation of a stable complex between two or more DNA-binding proteins in an ATP-dependent manner without itself being part of a final effector complex.</text>
</comment>
<accession>I5AQS8</accession>
<dbReference type="PANTHER" id="PTHR10073:SF12">
    <property type="entry name" value="DNA MISMATCH REPAIR PROTEIN MLH1"/>
    <property type="match status" value="1"/>
</dbReference>
<evidence type="ECO:0000313" key="8">
    <source>
        <dbReference type="EMBL" id="EIM56151.1"/>
    </source>
</evidence>
<gene>
    <name evidence="4" type="primary">mutL</name>
    <name evidence="8" type="ORF">EubceDRAFT1_0291</name>
</gene>
<feature type="compositionally biased region" description="Basic and acidic residues" evidence="5">
    <location>
        <begin position="510"/>
        <end position="522"/>
    </location>
</feature>
<evidence type="ECO:0000256" key="2">
    <source>
        <dbReference type="ARBA" id="ARBA00022763"/>
    </source>
</evidence>